<keyword evidence="7" id="KW-0687">Ribonucleoprotein</keyword>
<evidence type="ECO:0000313" key="8">
    <source>
        <dbReference type="Proteomes" id="UP000023152"/>
    </source>
</evidence>
<dbReference type="EMBL" id="ASPP01000845">
    <property type="protein sequence ID" value="ETO36256.1"/>
    <property type="molecule type" value="Genomic_DNA"/>
</dbReference>
<accession>X6PDH3</accession>
<organism evidence="7 8">
    <name type="scientific">Reticulomyxa filosa</name>
    <dbReference type="NCBI Taxonomy" id="46433"/>
    <lineage>
        <taxon>Eukaryota</taxon>
        <taxon>Sar</taxon>
        <taxon>Rhizaria</taxon>
        <taxon>Retaria</taxon>
        <taxon>Foraminifera</taxon>
        <taxon>Monothalamids</taxon>
        <taxon>Reticulomyxidae</taxon>
        <taxon>Reticulomyxa</taxon>
    </lineage>
</organism>
<dbReference type="CDD" id="cd00200">
    <property type="entry name" value="WD40"/>
    <property type="match status" value="1"/>
</dbReference>
<dbReference type="PANTHER" id="PTHR44006:SF1">
    <property type="entry name" value="U5 SMALL NUCLEAR RIBONUCLEOPROTEIN 40 KDA PROTEIN"/>
    <property type="match status" value="1"/>
</dbReference>
<dbReference type="OrthoDB" id="1068471at2759"/>
<keyword evidence="2" id="KW-0507">mRNA processing</keyword>
<dbReference type="OMA" id="ILYMLPG"/>
<dbReference type="PROSITE" id="PS50082">
    <property type="entry name" value="WD_REPEATS_2"/>
    <property type="match status" value="5"/>
</dbReference>
<keyword evidence="8" id="KW-1185">Reference proteome</keyword>
<feature type="signal peptide" evidence="6">
    <location>
        <begin position="1"/>
        <end position="17"/>
    </location>
</feature>
<dbReference type="SUPFAM" id="SSF50978">
    <property type="entry name" value="WD40 repeat-like"/>
    <property type="match status" value="1"/>
</dbReference>
<feature type="repeat" description="WD" evidence="5">
    <location>
        <begin position="153"/>
        <end position="195"/>
    </location>
</feature>
<dbReference type="InterPro" id="IPR052234">
    <property type="entry name" value="U5_snRNP_Component"/>
</dbReference>
<keyword evidence="1 5" id="KW-0853">WD repeat</keyword>
<proteinExistence type="predicted"/>
<dbReference type="SMART" id="SM00320">
    <property type="entry name" value="WD40"/>
    <property type="match status" value="7"/>
</dbReference>
<dbReference type="AlphaFoldDB" id="X6PDH3"/>
<feature type="repeat" description="WD" evidence="5">
    <location>
        <begin position="111"/>
        <end position="152"/>
    </location>
</feature>
<dbReference type="Gene3D" id="2.130.10.10">
    <property type="entry name" value="YVTN repeat-like/Quinoprotein amine dehydrogenase"/>
    <property type="match status" value="1"/>
</dbReference>
<dbReference type="PRINTS" id="PR00320">
    <property type="entry name" value="GPROTEINBRPT"/>
</dbReference>
<dbReference type="InterPro" id="IPR015943">
    <property type="entry name" value="WD40/YVTN_repeat-like_dom_sf"/>
</dbReference>
<evidence type="ECO:0000313" key="7">
    <source>
        <dbReference type="EMBL" id="ETO36256.1"/>
    </source>
</evidence>
<dbReference type="GO" id="GO:0006397">
    <property type="term" value="P:mRNA processing"/>
    <property type="evidence" value="ECO:0007669"/>
    <property type="project" value="UniProtKB-KW"/>
</dbReference>
<dbReference type="GO" id="GO:0071013">
    <property type="term" value="C:catalytic step 2 spliceosome"/>
    <property type="evidence" value="ECO:0007669"/>
    <property type="project" value="TreeGrafter"/>
</dbReference>
<keyword evidence="6" id="KW-0732">Signal</keyword>
<keyword evidence="3" id="KW-0677">Repeat</keyword>
<dbReference type="PROSITE" id="PS00678">
    <property type="entry name" value="WD_REPEATS_1"/>
    <property type="match status" value="1"/>
</dbReference>
<feature type="repeat" description="WD" evidence="5">
    <location>
        <begin position="238"/>
        <end position="272"/>
    </location>
</feature>
<dbReference type="Proteomes" id="UP000023152">
    <property type="component" value="Unassembled WGS sequence"/>
</dbReference>
<evidence type="ECO:0000256" key="4">
    <source>
        <dbReference type="ARBA" id="ARBA00023187"/>
    </source>
</evidence>
<comment type="caution">
    <text evidence="7">The sequence shown here is derived from an EMBL/GenBank/DDBJ whole genome shotgun (WGS) entry which is preliminary data.</text>
</comment>
<name>X6PDH3_RETFI</name>
<evidence type="ECO:0000256" key="1">
    <source>
        <dbReference type="ARBA" id="ARBA00022574"/>
    </source>
</evidence>
<dbReference type="PROSITE" id="PS50294">
    <property type="entry name" value="WD_REPEATS_REGION"/>
    <property type="match status" value="3"/>
</dbReference>
<dbReference type="PANTHER" id="PTHR44006">
    <property type="entry name" value="U5 SMALL NUCLEAR RIBONUCLEOPROTEIN 40 KDA PROTEIN"/>
    <property type="match status" value="1"/>
</dbReference>
<dbReference type="InterPro" id="IPR019775">
    <property type="entry name" value="WD40_repeat_CS"/>
</dbReference>
<feature type="repeat" description="WD" evidence="5">
    <location>
        <begin position="202"/>
        <end position="227"/>
    </location>
</feature>
<feature type="chain" id="PRO_5004976111" evidence="6">
    <location>
        <begin position="18"/>
        <end position="393"/>
    </location>
</feature>
<evidence type="ECO:0000256" key="5">
    <source>
        <dbReference type="PROSITE-ProRule" id="PRU00221"/>
    </source>
</evidence>
<dbReference type="Pfam" id="PF00400">
    <property type="entry name" value="WD40"/>
    <property type="match status" value="6"/>
</dbReference>
<dbReference type="InterPro" id="IPR020472">
    <property type="entry name" value="WD40_PAC1"/>
</dbReference>
<reference evidence="7 8" key="1">
    <citation type="journal article" date="2013" name="Curr. Biol.">
        <title>The Genome of the Foraminiferan Reticulomyxa filosa.</title>
        <authorList>
            <person name="Glockner G."/>
            <person name="Hulsmann N."/>
            <person name="Schleicher M."/>
            <person name="Noegel A.A."/>
            <person name="Eichinger L."/>
            <person name="Gallinger C."/>
            <person name="Pawlowski J."/>
            <person name="Sierra R."/>
            <person name="Euteneuer U."/>
            <person name="Pillet L."/>
            <person name="Moustafa A."/>
            <person name="Platzer M."/>
            <person name="Groth M."/>
            <person name="Szafranski K."/>
            <person name="Schliwa M."/>
        </authorList>
    </citation>
    <scope>NUCLEOTIDE SEQUENCE [LARGE SCALE GENOMIC DNA]</scope>
</reference>
<dbReference type="InterPro" id="IPR036322">
    <property type="entry name" value="WD40_repeat_dom_sf"/>
</dbReference>
<keyword evidence="4" id="KW-0508">mRNA splicing</keyword>
<dbReference type="GO" id="GO:0008380">
    <property type="term" value="P:RNA splicing"/>
    <property type="evidence" value="ECO:0007669"/>
    <property type="project" value="UniProtKB-KW"/>
</dbReference>
<gene>
    <name evidence="7" type="ORF">RFI_00804</name>
</gene>
<dbReference type="InterPro" id="IPR001680">
    <property type="entry name" value="WD40_rpt"/>
</dbReference>
<feature type="repeat" description="WD" evidence="5">
    <location>
        <begin position="68"/>
        <end position="101"/>
    </location>
</feature>
<evidence type="ECO:0000256" key="6">
    <source>
        <dbReference type="SAM" id="SignalP"/>
    </source>
</evidence>
<dbReference type="GO" id="GO:0003723">
    <property type="term" value="F:RNA binding"/>
    <property type="evidence" value="ECO:0007669"/>
    <property type="project" value="TreeGrafter"/>
</dbReference>
<sequence>MLFSLTFIPFLVILKKCKEVFVFYPQCVGEREKKRTNFSIKKLDCCGKQKTEKSTTRTSNLNSPTMLLEGHTGPVYTCRFSHDGANLASAGADKQVLIWHVYGDCENHTVLKGHTNSILQLQWSGGDEYLFTSSADKTVSIWDVEYGARIKKIKSHMSFVNSVSPTKKGTQFLATGSDDGSAKIFDIRMKPPLKTFDCTYQVTAVALSDNALKLYTGGIDNVIKVWDGRKSHKPLSYLHGHKETITSLSLSMDGKYLLSNGMDGCIRVWDIQPFVSGRVSDADKPNPTENDDDNKDSLNKFLKESDERCKKVLFGPLHGTEKLLIKANWSKDANRIVSGSSDKCAYVLDVWGGQVLYKLPGHTGSCNEVDIHPFEPIIVSASSDKTLFLGELF</sequence>
<evidence type="ECO:0000256" key="2">
    <source>
        <dbReference type="ARBA" id="ARBA00022664"/>
    </source>
</evidence>
<evidence type="ECO:0000256" key="3">
    <source>
        <dbReference type="ARBA" id="ARBA00022737"/>
    </source>
</evidence>
<protein>
    <submittedName>
        <fullName evidence="7">U5 small nuclear ribonucleoprotein 40 kDa protein isoform 1</fullName>
    </submittedName>
</protein>